<evidence type="ECO:0000313" key="1">
    <source>
        <dbReference type="EMBL" id="CAK77869.1"/>
    </source>
</evidence>
<dbReference type="KEGG" id="ptm:GSPATT00013335001"/>
<protein>
    <recommendedName>
        <fullName evidence="3">RAP domain-containing protein</fullName>
    </recommendedName>
</protein>
<dbReference type="OrthoDB" id="298449at2759"/>
<evidence type="ECO:0008006" key="3">
    <source>
        <dbReference type="Google" id="ProtNLM"/>
    </source>
</evidence>
<dbReference type="OMA" id="IDRHIKL"/>
<proteinExistence type="predicted"/>
<dbReference type="AlphaFoldDB" id="A0D4A2"/>
<dbReference type="GeneID" id="5031051"/>
<dbReference type="RefSeq" id="XP_001445266.1">
    <property type="nucleotide sequence ID" value="XM_001445229.1"/>
</dbReference>
<dbReference type="InParanoid" id="A0D4A2"/>
<dbReference type="HOGENOM" id="CLU_276410_0_0_1"/>
<dbReference type="EMBL" id="CT868285">
    <property type="protein sequence ID" value="CAK77869.1"/>
    <property type="molecule type" value="Genomic_DNA"/>
</dbReference>
<organism evidence="1 2">
    <name type="scientific">Paramecium tetraurelia</name>
    <dbReference type="NCBI Taxonomy" id="5888"/>
    <lineage>
        <taxon>Eukaryota</taxon>
        <taxon>Sar</taxon>
        <taxon>Alveolata</taxon>
        <taxon>Ciliophora</taxon>
        <taxon>Intramacronucleata</taxon>
        <taxon>Oligohymenophorea</taxon>
        <taxon>Peniculida</taxon>
        <taxon>Parameciidae</taxon>
        <taxon>Paramecium</taxon>
    </lineage>
</organism>
<gene>
    <name evidence="1" type="ORF">GSPATT00013335001</name>
</gene>
<reference evidence="1 2" key="1">
    <citation type="journal article" date="2006" name="Nature">
        <title>Global trends of whole-genome duplications revealed by the ciliate Paramecium tetraurelia.</title>
        <authorList>
            <consortium name="Genoscope"/>
            <person name="Aury J.-M."/>
            <person name="Jaillon O."/>
            <person name="Duret L."/>
            <person name="Noel B."/>
            <person name="Jubin C."/>
            <person name="Porcel B.M."/>
            <person name="Segurens B."/>
            <person name="Daubin V."/>
            <person name="Anthouard V."/>
            <person name="Aiach N."/>
            <person name="Arnaiz O."/>
            <person name="Billaut A."/>
            <person name="Beisson J."/>
            <person name="Blanc I."/>
            <person name="Bouhouche K."/>
            <person name="Camara F."/>
            <person name="Duharcourt S."/>
            <person name="Guigo R."/>
            <person name="Gogendeau D."/>
            <person name="Katinka M."/>
            <person name="Keller A.-M."/>
            <person name="Kissmehl R."/>
            <person name="Klotz C."/>
            <person name="Koll F."/>
            <person name="Le Moue A."/>
            <person name="Lepere C."/>
            <person name="Malinsky S."/>
            <person name="Nowacki M."/>
            <person name="Nowak J.K."/>
            <person name="Plattner H."/>
            <person name="Poulain J."/>
            <person name="Ruiz F."/>
            <person name="Serrano V."/>
            <person name="Zagulski M."/>
            <person name="Dessen P."/>
            <person name="Betermier M."/>
            <person name="Weissenbach J."/>
            <person name="Scarpelli C."/>
            <person name="Schachter V."/>
            <person name="Sperling L."/>
            <person name="Meyer E."/>
            <person name="Cohen J."/>
            <person name="Wincker P."/>
        </authorList>
    </citation>
    <scope>NUCLEOTIDE SEQUENCE [LARGE SCALE GENOMIC DNA]</scope>
    <source>
        <strain evidence="1 2">Stock d4-2</strain>
    </source>
</reference>
<name>A0D4A2_PARTE</name>
<sequence>MLKFLITSKFSLRLIKRSIACFSQQSVSKEQEYFSDWESDSESKALLTKFEVYQHFANAQTTEDVIKAFNENNLSYEQIHFAAFQLMNIVQHQQVNQDSQLDAFIQEKIIPNFDKLSSEQSVTIIQLFLKLSNKSYCTQIKRHIDQNLKNYTHLQLAYVFSFYSKQGWKMVHIAKILKHHLSTQTFTAHPLCQIIRGCYIEHITLKQNYHSDLAYQACQQLVKLIDNINFHGLVTVFNQLAHMQLDQNTSQRKLPEIMSKLSEKFIKNFDNLSQFSKLKLLEAYSELPEQFPVDLYQKLYQSFESDNLTSANQLKLYVFLKLQKEQNQPSNEVLQVLLNKINFEDITETALLIRFLDVEFEEQNLESINLCIQNLKRNVNDFSVKQKAEFIKVLIKQNRLDEILDLNQNNDSSLLQFIEQLHNCHKQINSCKSIKQQENINASVESFLDKVVKLDYDLKLKISSLIITLDPYSEDPFYEFIDRHIKLESLPESYFQNFILRLNSKSHFNPEIRSRSEQMLPSFEQLQRIINDINTIDFLNDKLVKQIAKWFLVLTDKSIIDDSFNINASLNLLFTFLLNCPYHSLHNMRGTVLQTIRELIELFTKQVYQSQQNININIGMLIKFNEQITQMELKTNLINNICQRLCKQIDSMGDLEKLQVATIITEANIHQFQSIAVINNFLNLALAVEIETYEAILMKTKLLLYQMKNQAKLRQKSDEVSLKFMVDQLKQEIIKFDLNNSKEHYLDGLMLLLEYDGWRYSNLRNEYDDGLQDFIETYFDNLEHLLTMNSMRPGLKAIIRTIGQSESKYQFLRSYGQLFKKMFSKCHDLKNHQIPQISICLDYIEFARKIKVNNDDSIQVLTDYIKRQIDNLKQVQIVEVIQNLSEQKIYVESLFDSLSRLISRKLQYYSSLELIEILNSHAKIGYFNETLMLNILDKLQREQRIQANLVIFVSTLWSVLIHLQYFKKQLNRDYYYRYDKLITLLMNEVQKFPNFPINSKMPVVFRQFMDIYNLLEFNQHLEICNHIQFIFKELNQKHQQLGKQIVDNAKKVVNTKFIPNQKLTQQFKNLMLFLDKCQVEYQVNYFLDTQYVDFYIQMRNQIISVDNSLYVTYDMKHYTGFHHFNKWILEGAAKKYDLKEIRINAQEWNQLTDDQRRKLVLI</sequence>
<dbReference type="Proteomes" id="UP000000600">
    <property type="component" value="Unassembled WGS sequence"/>
</dbReference>
<keyword evidence="2" id="KW-1185">Reference proteome</keyword>
<accession>A0D4A2</accession>
<evidence type="ECO:0000313" key="2">
    <source>
        <dbReference type="Proteomes" id="UP000000600"/>
    </source>
</evidence>